<feature type="compositionally biased region" description="Basic and acidic residues" evidence="9">
    <location>
        <begin position="1386"/>
        <end position="1396"/>
    </location>
</feature>
<dbReference type="GO" id="GO:0005096">
    <property type="term" value="F:GTPase activator activity"/>
    <property type="evidence" value="ECO:0007669"/>
    <property type="project" value="UniProtKB-KW"/>
</dbReference>
<dbReference type="GO" id="GO:0004563">
    <property type="term" value="F:beta-N-acetylhexosaminidase activity"/>
    <property type="evidence" value="ECO:0007669"/>
    <property type="project" value="UniProtKB-EC"/>
</dbReference>
<dbReference type="PANTHER" id="PTHR47219:SF9">
    <property type="entry name" value="GTPASE ACTIVATING PROTEIN AND CENTROSOME-ASSOCIATED, ISOFORM B"/>
    <property type="match status" value="1"/>
</dbReference>
<feature type="domain" description="PID" evidence="11">
    <location>
        <begin position="449"/>
        <end position="553"/>
    </location>
</feature>
<dbReference type="SUPFAM" id="SSF50729">
    <property type="entry name" value="PH domain-like"/>
    <property type="match status" value="1"/>
</dbReference>
<dbReference type="Gene3D" id="2.30.29.30">
    <property type="entry name" value="Pleckstrin-homology domain (PH domain)/Phosphotyrosine-binding domain (PTB)"/>
    <property type="match status" value="1"/>
</dbReference>
<feature type="signal peptide" evidence="10">
    <location>
        <begin position="1"/>
        <end position="20"/>
    </location>
</feature>
<evidence type="ECO:0000256" key="4">
    <source>
        <dbReference type="ARBA" id="ARBA00022468"/>
    </source>
</evidence>
<dbReference type="InterPro" id="IPR015883">
    <property type="entry name" value="Glyco_hydro_20_cat"/>
</dbReference>
<dbReference type="SUPFAM" id="SSF51445">
    <property type="entry name" value="(Trans)glycosidases"/>
    <property type="match status" value="1"/>
</dbReference>
<evidence type="ECO:0000256" key="2">
    <source>
        <dbReference type="ARBA" id="ARBA00006285"/>
    </source>
</evidence>
<dbReference type="Gene3D" id="1.10.472.80">
    <property type="entry name" value="Ypt/Rab-GAP domain of gyp1p, domain 3"/>
    <property type="match status" value="1"/>
</dbReference>
<dbReference type="InterPro" id="IPR011993">
    <property type="entry name" value="PH-like_dom_sf"/>
</dbReference>
<evidence type="ECO:0000256" key="10">
    <source>
        <dbReference type="SAM" id="SignalP"/>
    </source>
</evidence>
<evidence type="ECO:0000256" key="6">
    <source>
        <dbReference type="ARBA" id="ARBA00023054"/>
    </source>
</evidence>
<feature type="region of interest" description="Disordered" evidence="9">
    <location>
        <begin position="325"/>
        <end position="398"/>
    </location>
</feature>
<dbReference type="Pfam" id="PF12473">
    <property type="entry name" value="DUF3694"/>
    <property type="match status" value="1"/>
</dbReference>
<accession>A0A914VYK8</accession>
<dbReference type="PROSITE" id="PS50086">
    <property type="entry name" value="TBC_RABGAP"/>
    <property type="match status" value="1"/>
</dbReference>
<dbReference type="Gene3D" id="1.10.10.750">
    <property type="entry name" value="Ypt/Rab-GAP domain of gyp1p, domain 1"/>
    <property type="match status" value="1"/>
</dbReference>
<dbReference type="InterPro" id="IPR017853">
    <property type="entry name" value="GH"/>
</dbReference>
<feature type="domain" description="Rab-GAP TBC" evidence="12">
    <location>
        <begin position="874"/>
        <end position="1060"/>
    </location>
</feature>
<feature type="region of interest" description="Disordered" evidence="9">
    <location>
        <begin position="413"/>
        <end position="441"/>
    </location>
</feature>
<evidence type="ECO:0000313" key="14">
    <source>
        <dbReference type="WBParaSite" id="PSAMB.scaffold2661size21957.g18656.t1"/>
    </source>
</evidence>
<evidence type="ECO:0000256" key="9">
    <source>
        <dbReference type="SAM" id="MobiDB-lite"/>
    </source>
</evidence>
<keyword evidence="5" id="KW-0378">Hydrolase</keyword>
<feature type="coiled-coil region" evidence="8">
    <location>
        <begin position="1136"/>
        <end position="1262"/>
    </location>
</feature>
<feature type="compositionally biased region" description="Basic and acidic residues" evidence="9">
    <location>
        <begin position="352"/>
        <end position="374"/>
    </location>
</feature>
<dbReference type="SMART" id="SM00462">
    <property type="entry name" value="PTB"/>
    <property type="match status" value="1"/>
</dbReference>
<dbReference type="FunFam" id="1.10.8.270:FF:000001">
    <property type="entry name" value="TBC1 domain family member 1"/>
    <property type="match status" value="1"/>
</dbReference>
<feature type="region of interest" description="Disordered" evidence="9">
    <location>
        <begin position="1374"/>
        <end position="1396"/>
    </location>
</feature>
<reference evidence="14" key="1">
    <citation type="submission" date="2022-11" db="UniProtKB">
        <authorList>
            <consortium name="WormBaseParasite"/>
        </authorList>
    </citation>
    <scope>IDENTIFICATION</scope>
</reference>
<dbReference type="FunFam" id="1.10.472.80:FF:000007">
    <property type="entry name" value="Rab GTPase-activating protein 1 isoform X1"/>
    <property type="match status" value="1"/>
</dbReference>
<dbReference type="CDD" id="cd01211">
    <property type="entry name" value="PTB_Rab6GAP"/>
    <property type="match status" value="1"/>
</dbReference>
<dbReference type="Pfam" id="PF00728">
    <property type="entry name" value="Glyco_hydro_20"/>
    <property type="match status" value="1"/>
</dbReference>
<keyword evidence="4" id="KW-0343">GTPase activation</keyword>
<feature type="chain" id="PRO_5037020070" description="beta-N-acetylhexosaminidase" evidence="10">
    <location>
        <begin position="21"/>
        <end position="1396"/>
    </location>
</feature>
<dbReference type="WBParaSite" id="PSAMB.scaffold2661size21957.g18656.t1">
    <property type="protein sequence ID" value="PSAMB.scaffold2661size21957.g18656.t1"/>
    <property type="gene ID" value="PSAMB.scaffold2661size21957.g18656"/>
</dbReference>
<dbReference type="Pfam" id="PF00640">
    <property type="entry name" value="PID"/>
    <property type="match status" value="1"/>
</dbReference>
<evidence type="ECO:0000256" key="1">
    <source>
        <dbReference type="ARBA" id="ARBA00001231"/>
    </source>
</evidence>
<dbReference type="InterPro" id="IPR050302">
    <property type="entry name" value="Rab_GAP_TBC_domain"/>
</dbReference>
<proteinExistence type="inferred from homology"/>
<feature type="compositionally biased region" description="Polar residues" evidence="9">
    <location>
        <begin position="1374"/>
        <end position="1385"/>
    </location>
</feature>
<dbReference type="Gene3D" id="1.10.8.270">
    <property type="entry name" value="putative rabgap domain of human tbc1 domain family member 14 like domains"/>
    <property type="match status" value="1"/>
</dbReference>
<dbReference type="SUPFAM" id="SSF47923">
    <property type="entry name" value="Ypt/Rab-GAP domain of gyp1p"/>
    <property type="match status" value="2"/>
</dbReference>
<evidence type="ECO:0000256" key="3">
    <source>
        <dbReference type="ARBA" id="ARBA00012663"/>
    </source>
</evidence>
<dbReference type="GO" id="GO:0005975">
    <property type="term" value="P:carbohydrate metabolic process"/>
    <property type="evidence" value="ECO:0007669"/>
    <property type="project" value="InterPro"/>
</dbReference>
<dbReference type="EC" id="3.2.1.52" evidence="3"/>
<dbReference type="InterPro" id="IPR006020">
    <property type="entry name" value="PTB/PI_dom"/>
</dbReference>
<evidence type="ECO:0000256" key="5">
    <source>
        <dbReference type="ARBA" id="ARBA00022801"/>
    </source>
</evidence>
<dbReference type="Proteomes" id="UP000887566">
    <property type="component" value="Unplaced"/>
</dbReference>
<evidence type="ECO:0000259" key="11">
    <source>
        <dbReference type="PROSITE" id="PS01179"/>
    </source>
</evidence>
<keyword evidence="10" id="KW-0732">Signal</keyword>
<comment type="catalytic activity">
    <reaction evidence="1">
        <text>Hydrolysis of terminal non-reducing N-acetyl-D-hexosamine residues in N-acetyl-beta-D-hexosaminides.</text>
        <dbReference type="EC" id="3.2.1.52"/>
    </reaction>
</comment>
<dbReference type="Pfam" id="PF00566">
    <property type="entry name" value="RabGAP-TBC"/>
    <property type="match status" value="1"/>
</dbReference>
<dbReference type="SMART" id="SM00164">
    <property type="entry name" value="TBC"/>
    <property type="match status" value="1"/>
</dbReference>
<evidence type="ECO:0000256" key="8">
    <source>
        <dbReference type="SAM" id="Coils"/>
    </source>
</evidence>
<keyword evidence="6 8" id="KW-0175">Coiled coil</keyword>
<dbReference type="InterPro" id="IPR000195">
    <property type="entry name" value="Rab-GAP-TBC_dom"/>
</dbReference>
<keyword evidence="13" id="KW-1185">Reference proteome</keyword>
<evidence type="ECO:0000313" key="13">
    <source>
        <dbReference type="Proteomes" id="UP000887566"/>
    </source>
</evidence>
<sequence>MRIAAIHLSLLSAGHTGSWGLGQPGLLSDCYDSNNNTDPYPNIVDPTQNTTYQFLASFFSEVLSVFPDNYIHLGGDEVLTYTQNCWLNNPKVYQYMIDHGYGNDTTLLENEYFNRFLPLVLAARNNTKIVVWQEVLDNKVAAPNTIAHVWKGYTSDEQMNEMASVTAAGHLAILSSCWYLNYISYGDDWRKYYACDPTGFNGTDAQKKLVLGGELAMWGELVDATNILPRMWPRGSSVAEQLWSDRAQANSAVLAWPRLHEFRCRLLRRGYPAEPPEDPSYCPEEWDVEYVFPNNPTPSPPTATTTASASVRFMITSMSASRKLSVSSASDSDNPPTPTYEPSDSDSVALEGRGRKTTDKMPEEDREKTPKAVEAEVDPDEGANFERRTSTPTTLPRFPHSVENLHALAQQLGEKQDSVEQAVGSTPPAENGSPEKKESESTVFNQISYLGCSSIENPSSEKEMLKIVALMNAEKEHDAIAVTLSVPSSSFGTVRLFDTATQAEMATFPVHRIRFCARGQTETPERDCFALSFTQQNATANERAIHQCHVFRCYVPEAAGKALLCFAAAFRNTPISEIRRSLPGPKSNATSPSTELTGTEEDYQFEAFLEMKEEDSSKKGYTLCPQEKNCFKLRRGREKRVVMHLQQISGPRTLAVQKCFGLLLAAGRNLRQSDMHLLDMQSMGRGNDNRVYIIEALWDPNAHNFEVLNTETPRETRVFMTVAADVILAGIDEPVRFNVECKARIFHQHERFWYVTRKAVVDRYFLTTRKVQDAANSSNSNAREVVRFESVTERERSMARLSLGRSPSKMVTQLIHPADDDESDSDEPLLSGSGDVCRECSEDVLSEWAECLRSWKDEANKQRPKELNGLIRNGIPDVLRGEVWQLLAGVQNDPEMMDTYRCLLGKECPSEQVILRDIHRTFPAHEFFKEAGGVGQDSLYKISKAYSLYDEEVGYCQGLSFLGASLLLHMPEEQAFCVLVKIMFDYGLRDLFKLGFDALHLRFYQLQRLIDDYIPDLSPHFADLGIETHMFASQWFLTLFTAKFPLQMVFFIIDLFLSEGINTIFHISLALLRASKKDLLQLDFEGVLKYFRVALPRKYRTESNAKELIHQAVKLRLSHKRLSKYEKDYLAYKKTIETTQDPLERANQEVQNLKETVMRLERENDDLAHELVTSKIELRKNLDAAEDNVESLQTQLERATRTAKDLEDENRNLHAEYEQVKEMCRRELQKLEGESSRGQSIIANYKQICSDLSHRLEKQQSQHADEKKIIKRRIESCEQCSSLFNDDGSISNNDSKAQSPVGNGDSLEMQARLEEREEHIRQIELELAQTKLALVESQCRNQDLTHHISAVTSETEAARGTWLKKTLSSIKEVSSTLKQQSQSVANHERKGSGPSA</sequence>
<organism evidence="13 14">
    <name type="scientific">Plectus sambesii</name>
    <dbReference type="NCBI Taxonomy" id="2011161"/>
    <lineage>
        <taxon>Eukaryota</taxon>
        <taxon>Metazoa</taxon>
        <taxon>Ecdysozoa</taxon>
        <taxon>Nematoda</taxon>
        <taxon>Chromadorea</taxon>
        <taxon>Plectida</taxon>
        <taxon>Plectina</taxon>
        <taxon>Plectoidea</taxon>
        <taxon>Plectidae</taxon>
        <taxon>Plectus</taxon>
    </lineage>
</organism>
<evidence type="ECO:0000256" key="7">
    <source>
        <dbReference type="PIRSR" id="PIRSR625705-1"/>
    </source>
</evidence>
<name>A0A914VYK8_9BILA</name>
<protein>
    <recommendedName>
        <fullName evidence="3">beta-N-acetylhexosaminidase</fullName>
        <ecNumber evidence="3">3.2.1.52</ecNumber>
    </recommendedName>
</protein>
<feature type="active site" description="Proton donor" evidence="7">
    <location>
        <position position="77"/>
    </location>
</feature>
<dbReference type="FunFam" id="1.10.10.750:FF:000003">
    <property type="entry name" value="GTPase activating protein (Evi5)"/>
    <property type="match status" value="1"/>
</dbReference>
<dbReference type="InterPro" id="IPR022164">
    <property type="entry name" value="Kinesin-like"/>
</dbReference>
<comment type="similarity">
    <text evidence="2">Belongs to the glycosyl hydrolase 20 family.</text>
</comment>
<evidence type="ECO:0000259" key="12">
    <source>
        <dbReference type="PROSITE" id="PS50086"/>
    </source>
</evidence>
<dbReference type="Gene3D" id="3.20.20.80">
    <property type="entry name" value="Glycosidases"/>
    <property type="match status" value="1"/>
</dbReference>
<feature type="coiled-coil region" evidence="8">
    <location>
        <begin position="1306"/>
        <end position="1333"/>
    </location>
</feature>
<dbReference type="PRINTS" id="PR00738">
    <property type="entry name" value="GLHYDRLASE20"/>
</dbReference>
<dbReference type="PANTHER" id="PTHR47219">
    <property type="entry name" value="RAB GTPASE-ACTIVATING PROTEIN 1-LIKE"/>
    <property type="match status" value="1"/>
</dbReference>
<dbReference type="GO" id="GO:0031267">
    <property type="term" value="F:small GTPase binding"/>
    <property type="evidence" value="ECO:0007669"/>
    <property type="project" value="TreeGrafter"/>
</dbReference>
<dbReference type="PROSITE" id="PS01179">
    <property type="entry name" value="PID"/>
    <property type="match status" value="1"/>
</dbReference>
<dbReference type="InterPro" id="IPR035969">
    <property type="entry name" value="Rab-GAP_TBC_sf"/>
</dbReference>
<dbReference type="InterPro" id="IPR025705">
    <property type="entry name" value="Beta_hexosaminidase_sua/sub"/>
</dbReference>